<dbReference type="InterPro" id="IPR003661">
    <property type="entry name" value="HisK_dim/P_dom"/>
</dbReference>
<dbReference type="GO" id="GO:0005524">
    <property type="term" value="F:ATP binding"/>
    <property type="evidence" value="ECO:0007669"/>
    <property type="project" value="UniProtKB-KW"/>
</dbReference>
<dbReference type="SMART" id="SM00388">
    <property type="entry name" value="HisKA"/>
    <property type="match status" value="1"/>
</dbReference>
<dbReference type="GO" id="GO:0016020">
    <property type="term" value="C:membrane"/>
    <property type="evidence" value="ECO:0007669"/>
    <property type="project" value="InterPro"/>
</dbReference>
<evidence type="ECO:0000259" key="17">
    <source>
        <dbReference type="PROSITE" id="PS50113"/>
    </source>
</evidence>
<keyword evidence="13" id="KW-0472">Membrane</keyword>
<accession>A0A842I3M2</accession>
<dbReference type="InterPro" id="IPR005467">
    <property type="entry name" value="His_kinase_dom"/>
</dbReference>
<dbReference type="PANTHER" id="PTHR45339:SF5">
    <property type="entry name" value="HISTIDINE KINASE"/>
    <property type="match status" value="1"/>
</dbReference>
<feature type="modified residue" description="4-aspartylphosphate" evidence="11">
    <location>
        <position position="62"/>
    </location>
</feature>
<dbReference type="Gene3D" id="1.10.287.130">
    <property type="match status" value="1"/>
</dbReference>
<evidence type="ECO:0000256" key="4">
    <source>
        <dbReference type="ARBA" id="ARBA00022679"/>
    </source>
</evidence>
<feature type="domain" description="PAS" evidence="16">
    <location>
        <begin position="554"/>
        <end position="627"/>
    </location>
</feature>
<evidence type="ECO:0000313" key="19">
    <source>
        <dbReference type="Proteomes" id="UP000555411"/>
    </source>
</evidence>
<dbReference type="EMBL" id="JACLQD010000001">
    <property type="protein sequence ID" value="MBC2834037.1"/>
    <property type="molecule type" value="Genomic_DNA"/>
</dbReference>
<dbReference type="InterPro" id="IPR000014">
    <property type="entry name" value="PAS"/>
</dbReference>
<evidence type="ECO:0000259" key="15">
    <source>
        <dbReference type="PROSITE" id="PS50110"/>
    </source>
</evidence>
<gene>
    <name evidence="18" type="ORF">H7F16_00865</name>
</gene>
<dbReference type="CDD" id="cd16922">
    <property type="entry name" value="HATPase_EvgS-ArcB-TorS-like"/>
    <property type="match status" value="1"/>
</dbReference>
<feature type="domain" description="Histidine kinase" evidence="14">
    <location>
        <begin position="834"/>
        <end position="1056"/>
    </location>
</feature>
<feature type="transmembrane region" description="Helical" evidence="13">
    <location>
        <begin position="293"/>
        <end position="314"/>
    </location>
</feature>
<dbReference type="PROSITE" id="PS50109">
    <property type="entry name" value="HIS_KIN"/>
    <property type="match status" value="1"/>
</dbReference>
<proteinExistence type="predicted"/>
<dbReference type="SMART" id="SM00448">
    <property type="entry name" value="REC"/>
    <property type="match status" value="3"/>
</dbReference>
<evidence type="ECO:0000313" key="18">
    <source>
        <dbReference type="EMBL" id="MBC2834037.1"/>
    </source>
</evidence>
<feature type="transmembrane region" description="Helical" evidence="13">
    <location>
        <begin position="354"/>
        <end position="372"/>
    </location>
</feature>
<dbReference type="SUPFAM" id="SSF47384">
    <property type="entry name" value="Homodimeric domain of signal transducing histidine kinase"/>
    <property type="match status" value="1"/>
</dbReference>
<feature type="transmembrane region" description="Helical" evidence="13">
    <location>
        <begin position="209"/>
        <end position="233"/>
    </location>
</feature>
<comment type="caution">
    <text evidence="18">The sequence shown here is derived from an EMBL/GenBank/DDBJ whole genome shotgun (WGS) entry which is preliminary data.</text>
</comment>
<keyword evidence="13" id="KW-1133">Transmembrane helix</keyword>
<dbReference type="CDD" id="cd17546">
    <property type="entry name" value="REC_hyHK_CKI1_RcsC-like"/>
    <property type="match status" value="2"/>
</dbReference>
<dbReference type="InterPro" id="IPR037185">
    <property type="entry name" value="EmrE-like"/>
</dbReference>
<dbReference type="GO" id="GO:0000155">
    <property type="term" value="F:phosphorelay sensor kinase activity"/>
    <property type="evidence" value="ECO:0007669"/>
    <property type="project" value="InterPro"/>
</dbReference>
<evidence type="ECO:0000256" key="2">
    <source>
        <dbReference type="ARBA" id="ARBA00012438"/>
    </source>
</evidence>
<evidence type="ECO:0000256" key="9">
    <source>
        <dbReference type="ARBA" id="ARBA00064003"/>
    </source>
</evidence>
<feature type="transmembrane region" description="Helical" evidence="13">
    <location>
        <begin position="326"/>
        <end position="342"/>
    </location>
</feature>
<name>A0A842I3M2_9RHOB</name>
<dbReference type="PANTHER" id="PTHR45339">
    <property type="entry name" value="HYBRID SIGNAL TRANSDUCTION HISTIDINE KINASE J"/>
    <property type="match status" value="1"/>
</dbReference>
<dbReference type="SUPFAM" id="SSF55874">
    <property type="entry name" value="ATPase domain of HSP90 chaperone/DNA topoisomerase II/histidine kinase"/>
    <property type="match status" value="1"/>
</dbReference>
<dbReference type="PRINTS" id="PR00344">
    <property type="entry name" value="BCTRLSENSOR"/>
</dbReference>
<dbReference type="SMART" id="SM00387">
    <property type="entry name" value="HATPase_c"/>
    <property type="match status" value="1"/>
</dbReference>
<evidence type="ECO:0000256" key="1">
    <source>
        <dbReference type="ARBA" id="ARBA00000085"/>
    </source>
</evidence>
<dbReference type="InterPro" id="IPR036097">
    <property type="entry name" value="HisK_dim/P_sf"/>
</dbReference>
<evidence type="ECO:0000256" key="11">
    <source>
        <dbReference type="PROSITE-ProRule" id="PRU00169"/>
    </source>
</evidence>
<keyword evidence="13" id="KW-0812">Transmembrane</keyword>
<evidence type="ECO:0000256" key="8">
    <source>
        <dbReference type="ARBA" id="ARBA00023012"/>
    </source>
</evidence>
<feature type="domain" description="Response regulatory" evidence="15">
    <location>
        <begin position="1225"/>
        <end position="1342"/>
    </location>
</feature>
<evidence type="ECO:0000259" key="14">
    <source>
        <dbReference type="PROSITE" id="PS50109"/>
    </source>
</evidence>
<evidence type="ECO:0000256" key="13">
    <source>
        <dbReference type="SAM" id="Phobius"/>
    </source>
</evidence>
<dbReference type="Gene3D" id="3.30.565.10">
    <property type="entry name" value="Histidine kinase-like ATPase, C-terminal domain"/>
    <property type="match status" value="1"/>
</dbReference>
<evidence type="ECO:0000256" key="3">
    <source>
        <dbReference type="ARBA" id="ARBA00022553"/>
    </source>
</evidence>
<dbReference type="NCBIfam" id="TIGR00229">
    <property type="entry name" value="sensory_box"/>
    <property type="match status" value="1"/>
</dbReference>
<comment type="catalytic activity">
    <reaction evidence="1">
        <text>ATP + protein L-histidine = ADP + protein N-phospho-L-histidine.</text>
        <dbReference type="EC" id="2.7.13.3"/>
    </reaction>
</comment>
<feature type="transmembrane region" description="Helical" evidence="13">
    <location>
        <begin position="474"/>
        <end position="491"/>
    </location>
</feature>
<feature type="transmembrane region" description="Helical" evidence="13">
    <location>
        <begin position="269"/>
        <end position="287"/>
    </location>
</feature>
<dbReference type="InterPro" id="IPR000700">
    <property type="entry name" value="PAS-assoc_C"/>
</dbReference>
<dbReference type="InterPro" id="IPR011006">
    <property type="entry name" value="CheY-like_superfamily"/>
</dbReference>
<comment type="subunit">
    <text evidence="9">At low DSF concentrations, interacts with RpfF.</text>
</comment>
<dbReference type="InterPro" id="IPR003594">
    <property type="entry name" value="HATPase_dom"/>
</dbReference>
<dbReference type="FunFam" id="1.10.287.130:FF:000002">
    <property type="entry name" value="Two-component osmosensing histidine kinase"/>
    <property type="match status" value="1"/>
</dbReference>
<dbReference type="InterPro" id="IPR013655">
    <property type="entry name" value="PAS_fold_3"/>
</dbReference>
<dbReference type="InterPro" id="IPR036890">
    <property type="entry name" value="HATPase_C_sf"/>
</dbReference>
<dbReference type="Pfam" id="PF08447">
    <property type="entry name" value="PAS_3"/>
    <property type="match status" value="1"/>
</dbReference>
<sequence length="1353" mass="145902">MTATASSDAFNSHVLVVDDSAGSRRKMAMAVRNLGHHWTEMPDGEAALEFLRHNDVDLVLLDIMMPGLDGFGVLEAMRADTRLSAIPVLVISGMDGDMDSVARAIELGAADFLPKDFSAAIFRARVEACIEKKRLRDAELDYLAQVERVSAAAAMMEEKAFHPKNLGLGAVAGRDDSVGRLARVFSEMALQVYDRERALLRSVRTSQGFVLLILAGVIGGMMAPMSALLFQQIPMATGLSFWGDLLPGFLCIGFAALQGKMGRLTRQTLSFLFVWAVLNVVGSIFLFEASGRVSGIILSIILAFQGLCVFLFAAVLRMEEASWRRFMGLLIGLTGAVVLIAVRETGDGMNASLWVLFAISIPVIWAATDIVIAAREPQSTMSPIGGLGVMYLLSAALTLPIALAQGQLFALPPDLGPAFWLILVNTLVDTFNYVFYVLLVLVAGAVFASQAAYVTTLAGIFWSMLLLGEHMTNGAWIALGFIFVGLLVVGPKSEAADMEVQFIPKSRRKGWLRQFVLPQVRPPAQEEASASGTEAATAGPAHGGGADISAQIRAERRLARLIDGARVGTWEHDMRTGRTEISERWAEILGYRAADLNPLTLDRWIALVHPDDIDLLNRQEAQAFAAGQWQIETEIRLRHREGHWVWVLTRTQATEWDASGKPVRTSGVNLDITAAKAMEAALARERDTLAKIMETSVSGIVAVDGMGRVVFANAGAERVLGRPVTAGASLHALLATGEVSDLNGKPILPDDFPVSRASGGQTAQQDRRLTILWPDGQRRILSMNAAPLSGSGIDLAVVFALTDITDAVESEDRLRAAMTAAEAANEAKSHFLATMSHEIRTPMNGIIGMTQLLSATKLDAEQRDYCSTIAQSSEALLSVINDILDFSKIEAGAFDVEQIPFDLFTTVEGTLDVISVRAVEKDLELVYWIDPDQPRWVVGDPLRLRQVILNLTNNAVKFTETGEVFLRVSLAKPMDAGKLTVRFQILDTGIGIPADRLDRLFKSFSQVDASTTRRYGGTGLGLAISKRLVELMGGEISVRSEVGHGTEFFFDLPLGLAEETPAEGDSATAAVQIGGRTAMVVDDNATNRRVLGLHLRTFGMTPIEAPDAETALRMLADGPQPDIVILDMQMPRTDGIELARRIRALPQGRMVPLVLSSSLHVSRSQIGVLDEAGEFAGLLSKPIKPSALLEVIGSALRSDALAAKPAAALAAPHPDQRLADEFPMRILVVDDHPTNRKFCAAALRKLGFEPMLAASGEEAVALAAGTSFDVILMDIEMPDMDGIEATAKIRGQTAGTDQPCFVALTANAIAGDREKYLQAGLDDYVSKPIEIGELVRALRAAATRRTAPRPSGT</sequence>
<dbReference type="PROSITE" id="PS50112">
    <property type="entry name" value="PAS"/>
    <property type="match status" value="2"/>
</dbReference>
<keyword evidence="19" id="KW-1185">Reference proteome</keyword>
<evidence type="ECO:0000256" key="12">
    <source>
        <dbReference type="SAM" id="MobiDB-lite"/>
    </source>
</evidence>
<keyword evidence="5" id="KW-0547">Nucleotide-binding</keyword>
<organism evidence="18 19">
    <name type="scientific">Paragemmobacter straminiformis</name>
    <dbReference type="NCBI Taxonomy" id="2045119"/>
    <lineage>
        <taxon>Bacteria</taxon>
        <taxon>Pseudomonadati</taxon>
        <taxon>Pseudomonadota</taxon>
        <taxon>Alphaproteobacteria</taxon>
        <taxon>Rhodobacterales</taxon>
        <taxon>Paracoccaceae</taxon>
        <taxon>Paragemmobacter</taxon>
    </lineage>
</organism>
<dbReference type="CDD" id="cd00130">
    <property type="entry name" value="PAS"/>
    <property type="match status" value="1"/>
</dbReference>
<keyword evidence="3 11" id="KW-0597">Phosphoprotein</keyword>
<dbReference type="EC" id="2.7.13.3" evidence="2"/>
<dbReference type="SUPFAM" id="SSF52172">
    <property type="entry name" value="CheY-like"/>
    <property type="match status" value="3"/>
</dbReference>
<dbReference type="Gene3D" id="3.30.450.20">
    <property type="entry name" value="PAS domain"/>
    <property type="match status" value="2"/>
</dbReference>
<feature type="transmembrane region" description="Helical" evidence="13">
    <location>
        <begin position="239"/>
        <end position="257"/>
    </location>
</feature>
<keyword evidence="8" id="KW-0902">Two-component regulatory system</keyword>
<dbReference type="Pfam" id="PF00892">
    <property type="entry name" value="EamA"/>
    <property type="match status" value="1"/>
</dbReference>
<dbReference type="CDD" id="cd00082">
    <property type="entry name" value="HisKA"/>
    <property type="match status" value="1"/>
</dbReference>
<dbReference type="SMART" id="SM00086">
    <property type="entry name" value="PAC"/>
    <property type="match status" value="2"/>
</dbReference>
<dbReference type="InterPro" id="IPR035965">
    <property type="entry name" value="PAS-like_dom_sf"/>
</dbReference>
<evidence type="ECO:0000256" key="5">
    <source>
        <dbReference type="ARBA" id="ARBA00022741"/>
    </source>
</evidence>
<evidence type="ECO:0000256" key="6">
    <source>
        <dbReference type="ARBA" id="ARBA00022777"/>
    </source>
</evidence>
<dbReference type="SUPFAM" id="SSF55785">
    <property type="entry name" value="PYP-like sensor domain (PAS domain)"/>
    <property type="match status" value="2"/>
</dbReference>
<feature type="modified residue" description="4-aspartylphosphate" evidence="11">
    <location>
        <position position="1127"/>
    </location>
</feature>
<dbReference type="InterPro" id="IPR001610">
    <property type="entry name" value="PAC"/>
</dbReference>
<evidence type="ECO:0000259" key="16">
    <source>
        <dbReference type="PROSITE" id="PS50112"/>
    </source>
</evidence>
<dbReference type="InterPro" id="IPR004358">
    <property type="entry name" value="Sig_transdc_His_kin-like_C"/>
</dbReference>
<dbReference type="RefSeq" id="WP_185795667.1">
    <property type="nucleotide sequence ID" value="NZ_JACLQD010000001.1"/>
</dbReference>
<keyword evidence="4" id="KW-0808">Transferase</keyword>
<feature type="compositionally biased region" description="Low complexity" evidence="12">
    <location>
        <begin position="526"/>
        <end position="540"/>
    </location>
</feature>
<feature type="transmembrane region" description="Helical" evidence="13">
    <location>
        <begin position="433"/>
        <end position="462"/>
    </location>
</feature>
<reference evidence="18 19" key="1">
    <citation type="journal article" date="2017" name="Int. J. Syst. Evol. Microbiol.">
        <title>Gemmobacter straminiformis sp. nov., isolated from an artificial fountain.</title>
        <authorList>
            <person name="Kang J.Y."/>
            <person name="Kim M.J."/>
            <person name="Chun J."/>
            <person name="Son K.P."/>
            <person name="Jahng K.Y."/>
        </authorList>
    </citation>
    <scope>NUCLEOTIDE SEQUENCE [LARGE SCALE GENOMIC DNA]</scope>
    <source>
        <strain evidence="18 19">CAM-8</strain>
    </source>
</reference>
<dbReference type="InterPro" id="IPR001789">
    <property type="entry name" value="Sig_transdc_resp-reg_receiver"/>
</dbReference>
<evidence type="ECO:0000256" key="7">
    <source>
        <dbReference type="ARBA" id="ARBA00022840"/>
    </source>
</evidence>
<dbReference type="SMART" id="SM00091">
    <property type="entry name" value="PAS"/>
    <property type="match status" value="2"/>
</dbReference>
<evidence type="ECO:0000256" key="10">
    <source>
        <dbReference type="ARBA" id="ARBA00068150"/>
    </source>
</evidence>
<feature type="domain" description="PAS" evidence="16">
    <location>
        <begin position="685"/>
        <end position="721"/>
    </location>
</feature>
<keyword evidence="7" id="KW-0067">ATP-binding</keyword>
<dbReference type="Pfam" id="PF00512">
    <property type="entry name" value="HisKA"/>
    <property type="match status" value="1"/>
</dbReference>
<dbReference type="FunFam" id="3.30.565.10:FF:000010">
    <property type="entry name" value="Sensor histidine kinase RcsC"/>
    <property type="match status" value="1"/>
</dbReference>
<feature type="modified residue" description="4-aspartylphosphate" evidence="11">
    <location>
        <position position="1274"/>
    </location>
</feature>
<feature type="domain" description="Response regulatory" evidence="15">
    <location>
        <begin position="1077"/>
        <end position="1196"/>
    </location>
</feature>
<protein>
    <recommendedName>
        <fullName evidence="10">Sensory/regulatory protein RpfC</fullName>
        <ecNumber evidence="2">2.7.13.3</ecNumber>
    </recommendedName>
</protein>
<keyword evidence="6" id="KW-0418">Kinase</keyword>
<feature type="domain" description="PAC" evidence="17">
    <location>
        <begin position="631"/>
        <end position="684"/>
    </location>
</feature>
<dbReference type="Gene3D" id="3.40.50.2300">
    <property type="match status" value="3"/>
</dbReference>
<dbReference type="Pfam" id="PF13188">
    <property type="entry name" value="PAS_8"/>
    <property type="match status" value="1"/>
</dbReference>
<dbReference type="Pfam" id="PF00072">
    <property type="entry name" value="Response_reg"/>
    <property type="match status" value="3"/>
</dbReference>
<feature type="domain" description="Response regulatory" evidence="15">
    <location>
        <begin position="13"/>
        <end position="130"/>
    </location>
</feature>
<dbReference type="PROSITE" id="PS50110">
    <property type="entry name" value="RESPONSE_REGULATORY"/>
    <property type="match status" value="3"/>
</dbReference>
<dbReference type="PROSITE" id="PS50113">
    <property type="entry name" value="PAC"/>
    <property type="match status" value="1"/>
</dbReference>
<dbReference type="SUPFAM" id="SSF103481">
    <property type="entry name" value="Multidrug resistance efflux transporter EmrE"/>
    <property type="match status" value="1"/>
</dbReference>
<dbReference type="Pfam" id="PF02518">
    <property type="entry name" value="HATPase_c"/>
    <property type="match status" value="1"/>
</dbReference>
<feature type="region of interest" description="Disordered" evidence="12">
    <location>
        <begin position="526"/>
        <end position="546"/>
    </location>
</feature>
<dbReference type="Proteomes" id="UP000555411">
    <property type="component" value="Unassembled WGS sequence"/>
</dbReference>
<feature type="transmembrane region" description="Helical" evidence="13">
    <location>
        <begin position="384"/>
        <end position="403"/>
    </location>
</feature>
<dbReference type="InterPro" id="IPR000620">
    <property type="entry name" value="EamA_dom"/>
</dbReference>